<proteinExistence type="inferred from homology"/>
<dbReference type="SUPFAM" id="SSF54427">
    <property type="entry name" value="NTF2-like"/>
    <property type="match status" value="1"/>
</dbReference>
<feature type="binding site" evidence="5">
    <location>
        <position position="26"/>
    </location>
    <ligand>
        <name>substrate</name>
    </ligand>
</feature>
<feature type="domain" description="Scytalone dehydratase-like" evidence="6">
    <location>
        <begin position="10"/>
        <end position="159"/>
    </location>
</feature>
<evidence type="ECO:0000259" key="6">
    <source>
        <dbReference type="Pfam" id="PF02982"/>
    </source>
</evidence>
<dbReference type="InterPro" id="IPR049884">
    <property type="entry name" value="Scytalone_dh"/>
</dbReference>
<reference evidence="7 8" key="1">
    <citation type="submission" date="2017-02" db="EMBL/GenBank/DDBJ databases">
        <title>Genomes of Trichoderma spp. with biocontrol activity.</title>
        <authorList>
            <person name="Gardiner D."/>
            <person name="Kazan K."/>
            <person name="Vos C."/>
            <person name="Harvey P."/>
        </authorList>
    </citation>
    <scope>NUCLEOTIDE SEQUENCE [LARGE SCALE GENOMIC DNA]</scope>
    <source>
        <strain evidence="7 8">Tr1</strain>
    </source>
</reference>
<dbReference type="GO" id="GO:0006582">
    <property type="term" value="P:melanin metabolic process"/>
    <property type="evidence" value="ECO:0007669"/>
    <property type="project" value="InterPro"/>
</dbReference>
<comment type="caution">
    <text evidence="7">The sequence shown here is derived from an EMBL/GenBank/DDBJ whole genome shotgun (WGS) entry which is preliminary data.</text>
</comment>
<evidence type="ECO:0000256" key="5">
    <source>
        <dbReference type="PIRSR" id="PIRSR024851-51"/>
    </source>
</evidence>
<dbReference type="OrthoDB" id="5281072at2759"/>
<dbReference type="Gene3D" id="3.10.450.50">
    <property type="match status" value="1"/>
</dbReference>
<evidence type="ECO:0000256" key="1">
    <source>
        <dbReference type="ARBA" id="ARBA00008584"/>
    </source>
</evidence>
<feature type="active site" evidence="4">
    <location>
        <position position="81"/>
    </location>
</feature>
<dbReference type="Pfam" id="PF02982">
    <property type="entry name" value="Scytalone_dh"/>
    <property type="match status" value="1"/>
</dbReference>
<keyword evidence="2 3" id="KW-0456">Lyase</keyword>
<evidence type="ECO:0000256" key="2">
    <source>
        <dbReference type="ARBA" id="ARBA00023239"/>
    </source>
</evidence>
<evidence type="ECO:0000256" key="3">
    <source>
        <dbReference type="PIRNR" id="PIRNR024851"/>
    </source>
</evidence>
<sequence length="162" mass="19068">MANPNQPSPEDVIACQAAIFEWAESYDTKDWDRFLRNASPTLYIDYRAFMDTFWEAIPAEEFISKVKEPGFMGNQRVKSSHLVGASRWEQKSPDYIIGTHQMRVMHQRYHDDALTKVQRQGHSSGIAIVHYKKIDGVWKWAGLEPRIRFKEYEFDKIFYTDD</sequence>
<dbReference type="InterPro" id="IPR004235">
    <property type="entry name" value="Scytalone_dehydratase"/>
</dbReference>
<evidence type="ECO:0000256" key="4">
    <source>
        <dbReference type="PIRSR" id="PIRSR024851-50"/>
    </source>
</evidence>
<organism evidence="7 8">
    <name type="scientific">Trichoderma harzianum</name>
    <name type="common">Hypocrea lixii</name>
    <dbReference type="NCBI Taxonomy" id="5544"/>
    <lineage>
        <taxon>Eukaryota</taxon>
        <taxon>Fungi</taxon>
        <taxon>Dikarya</taxon>
        <taxon>Ascomycota</taxon>
        <taxon>Pezizomycotina</taxon>
        <taxon>Sordariomycetes</taxon>
        <taxon>Hypocreomycetidae</taxon>
        <taxon>Hypocreales</taxon>
        <taxon>Hypocreaceae</taxon>
        <taxon>Trichoderma</taxon>
    </lineage>
</organism>
<gene>
    <name evidence="7" type="ORF">THARTR1_10218</name>
</gene>
<evidence type="ECO:0000313" key="8">
    <source>
        <dbReference type="Proteomes" id="UP000236290"/>
    </source>
</evidence>
<dbReference type="GO" id="GO:0030411">
    <property type="term" value="F:scytalone dehydratase activity"/>
    <property type="evidence" value="ECO:0007669"/>
    <property type="project" value="InterPro"/>
</dbReference>
<feature type="binding site" evidence="5">
    <location>
        <position position="49"/>
    </location>
    <ligand>
        <name>substrate</name>
    </ligand>
</feature>
<dbReference type="AlphaFoldDB" id="A0A2K0TU64"/>
<evidence type="ECO:0000313" key="7">
    <source>
        <dbReference type="EMBL" id="PNP49036.1"/>
    </source>
</evidence>
<accession>A0A2K0TU64</accession>
<feature type="active site" evidence="4">
    <location>
        <position position="106"/>
    </location>
</feature>
<dbReference type="Proteomes" id="UP000236290">
    <property type="component" value="Unassembled WGS sequence"/>
</dbReference>
<comment type="similarity">
    <text evidence="1 3">Belongs to the scytalone dehydratase family.</text>
</comment>
<dbReference type="PIRSF" id="PIRSF024851">
    <property type="entry name" value="SCD1"/>
    <property type="match status" value="1"/>
</dbReference>
<feature type="binding site" evidence="5">
    <location>
        <position position="46"/>
    </location>
    <ligand>
        <name>substrate</name>
    </ligand>
</feature>
<name>A0A2K0TU64_TRIHA</name>
<dbReference type="InterPro" id="IPR032710">
    <property type="entry name" value="NTF2-like_dom_sf"/>
</dbReference>
<protein>
    <recommendedName>
        <fullName evidence="6">Scytalone dehydratase-like domain-containing protein</fullName>
    </recommendedName>
</protein>
<dbReference type="EMBL" id="MTYI01000218">
    <property type="protein sequence ID" value="PNP49036.1"/>
    <property type="molecule type" value="Genomic_DNA"/>
</dbReference>